<proteinExistence type="inferred from homology"/>
<dbReference type="PANTHER" id="PTHR30244:SF36">
    <property type="entry name" value="3-OXO-GLUCOSE-6-PHOSPHATE:GLUTAMATE AMINOTRANSFERASE"/>
    <property type="match status" value="1"/>
</dbReference>
<dbReference type="InterPro" id="IPR015422">
    <property type="entry name" value="PyrdxlP-dep_Trfase_small"/>
</dbReference>
<protein>
    <submittedName>
        <fullName evidence="6">dTDP-4-amino-4,6-dideoxygalactose transaminase</fullName>
    </submittedName>
</protein>
<dbReference type="InterPro" id="IPR015421">
    <property type="entry name" value="PyrdxlP-dep_Trfase_major"/>
</dbReference>
<evidence type="ECO:0000256" key="3">
    <source>
        <dbReference type="PIRSR" id="PIRSR000390-1"/>
    </source>
</evidence>
<dbReference type="Proteomes" id="UP000534294">
    <property type="component" value="Unassembled WGS sequence"/>
</dbReference>
<dbReference type="InterPro" id="IPR000653">
    <property type="entry name" value="DegT/StrS_aminotransferase"/>
</dbReference>
<gene>
    <name evidence="6" type="ORF">HNQ64_003940</name>
</gene>
<keyword evidence="1 4" id="KW-0663">Pyridoxal phosphate</keyword>
<dbReference type="PANTHER" id="PTHR30244">
    <property type="entry name" value="TRANSAMINASE"/>
    <property type="match status" value="1"/>
</dbReference>
<feature type="active site" description="Proton acceptor" evidence="3">
    <location>
        <position position="186"/>
    </location>
</feature>
<evidence type="ECO:0000256" key="4">
    <source>
        <dbReference type="PIRSR" id="PIRSR000390-2"/>
    </source>
</evidence>
<dbReference type="Gene3D" id="3.40.640.10">
    <property type="entry name" value="Type I PLP-dependent aspartate aminotransferase-like (Major domain)"/>
    <property type="match status" value="1"/>
</dbReference>
<feature type="modified residue" description="N6-(pyridoxal phosphate)lysine" evidence="4">
    <location>
        <position position="186"/>
    </location>
</feature>
<sequence length="396" mass="43076">MSVPLLDVNAQNHPLESELQAAFARVLQHGRFIMGPEMEVLENEIAEMVGVKHALAVSSGTDALLLALMALDIQPGDEVLCPAFTFFATAGAVSRLGAIPVFTDICPICFNMDVNDARAKITPRTKAIIPVHLFGQSADMDPLLALAEEKGLRVIEDGAQAIGSLYKGRACGAMGDFGTYSFFPSKNLGGFGDGGMLVTNDDNLAEFARVLRVHGSKPKYYHHYIGGNFRMDTVQCALLSVKVKRYAEYTAQRQANAAHYTEALLKLPGVVQADVSHCKCVSAQDAWLAGQGARLVLPVAYDHNTHIWNQYTVRVLDGQRDAFRDALQKAGIGCEIYYPLTLDQQPCFAHLPEASRLGCEVSHRMAQEVISLPIYGELSEAQRLEVIAAIAGWLNA</sequence>
<dbReference type="GO" id="GO:0008483">
    <property type="term" value="F:transaminase activity"/>
    <property type="evidence" value="ECO:0007669"/>
    <property type="project" value="TreeGrafter"/>
</dbReference>
<evidence type="ECO:0000313" key="6">
    <source>
        <dbReference type="EMBL" id="MBB5039665.1"/>
    </source>
</evidence>
<dbReference type="PIRSF" id="PIRSF000390">
    <property type="entry name" value="PLP_StrS"/>
    <property type="match status" value="1"/>
</dbReference>
<evidence type="ECO:0000256" key="1">
    <source>
        <dbReference type="ARBA" id="ARBA00022898"/>
    </source>
</evidence>
<dbReference type="RefSeq" id="WP_184211664.1">
    <property type="nucleotide sequence ID" value="NZ_JACHIF010000009.1"/>
</dbReference>
<evidence type="ECO:0000256" key="5">
    <source>
        <dbReference type="RuleBase" id="RU004508"/>
    </source>
</evidence>
<name>A0A7W8DRU2_9BACT</name>
<evidence type="ECO:0000256" key="2">
    <source>
        <dbReference type="ARBA" id="ARBA00037999"/>
    </source>
</evidence>
<dbReference type="AlphaFoldDB" id="A0A7W8DRU2"/>
<dbReference type="SUPFAM" id="SSF53383">
    <property type="entry name" value="PLP-dependent transferases"/>
    <property type="match status" value="1"/>
</dbReference>
<dbReference type="CDD" id="cd00616">
    <property type="entry name" value="AHBA_syn"/>
    <property type="match status" value="1"/>
</dbReference>
<dbReference type="FunFam" id="3.40.640.10:FF:000089">
    <property type="entry name" value="Aminotransferase, DegT/DnrJ/EryC1/StrS family"/>
    <property type="match status" value="1"/>
</dbReference>
<dbReference type="Gene3D" id="3.90.1150.10">
    <property type="entry name" value="Aspartate Aminotransferase, domain 1"/>
    <property type="match status" value="1"/>
</dbReference>
<comment type="caution">
    <text evidence="6">The sequence shown here is derived from an EMBL/GenBank/DDBJ whole genome shotgun (WGS) entry which is preliminary data.</text>
</comment>
<dbReference type="EMBL" id="JACHIF010000009">
    <property type="protein sequence ID" value="MBB5039665.1"/>
    <property type="molecule type" value="Genomic_DNA"/>
</dbReference>
<organism evidence="6 7">
    <name type="scientific">Prosthecobacter dejongeii</name>
    <dbReference type="NCBI Taxonomy" id="48465"/>
    <lineage>
        <taxon>Bacteria</taxon>
        <taxon>Pseudomonadati</taxon>
        <taxon>Verrucomicrobiota</taxon>
        <taxon>Verrucomicrobiia</taxon>
        <taxon>Verrucomicrobiales</taxon>
        <taxon>Verrucomicrobiaceae</taxon>
        <taxon>Prosthecobacter</taxon>
    </lineage>
</organism>
<accession>A0A7W8DRU2</accession>
<dbReference type="GO" id="GO:0030170">
    <property type="term" value="F:pyridoxal phosphate binding"/>
    <property type="evidence" value="ECO:0007669"/>
    <property type="project" value="UniProtKB-ARBA"/>
</dbReference>
<reference evidence="6 7" key="1">
    <citation type="submission" date="2020-08" db="EMBL/GenBank/DDBJ databases">
        <title>Genomic Encyclopedia of Type Strains, Phase IV (KMG-IV): sequencing the most valuable type-strain genomes for metagenomic binning, comparative biology and taxonomic classification.</title>
        <authorList>
            <person name="Goeker M."/>
        </authorList>
    </citation>
    <scope>NUCLEOTIDE SEQUENCE [LARGE SCALE GENOMIC DNA]</scope>
    <source>
        <strain evidence="6 7">DSM 12251</strain>
    </source>
</reference>
<keyword evidence="7" id="KW-1185">Reference proteome</keyword>
<evidence type="ECO:0000313" key="7">
    <source>
        <dbReference type="Proteomes" id="UP000534294"/>
    </source>
</evidence>
<dbReference type="Pfam" id="PF01041">
    <property type="entry name" value="DegT_DnrJ_EryC1"/>
    <property type="match status" value="2"/>
</dbReference>
<dbReference type="InterPro" id="IPR015424">
    <property type="entry name" value="PyrdxlP-dep_Trfase"/>
</dbReference>
<dbReference type="GO" id="GO:0000271">
    <property type="term" value="P:polysaccharide biosynthetic process"/>
    <property type="evidence" value="ECO:0007669"/>
    <property type="project" value="TreeGrafter"/>
</dbReference>
<comment type="similarity">
    <text evidence="2 5">Belongs to the DegT/DnrJ/EryC1 family.</text>
</comment>